<dbReference type="PANTHER" id="PTHR11188">
    <property type="entry name" value="ARRESTIN DOMAIN CONTAINING PROTEIN"/>
    <property type="match status" value="1"/>
</dbReference>
<proteinExistence type="predicted"/>
<reference evidence="2" key="1">
    <citation type="submission" date="2021-01" db="EMBL/GenBank/DDBJ databases">
        <authorList>
            <person name="Corre E."/>
            <person name="Pelletier E."/>
            <person name="Niang G."/>
            <person name="Scheremetjew M."/>
            <person name="Finn R."/>
            <person name="Kale V."/>
            <person name="Holt S."/>
            <person name="Cochrane G."/>
            <person name="Meng A."/>
            <person name="Brown T."/>
            <person name="Cohen L."/>
        </authorList>
    </citation>
    <scope>NUCLEOTIDE SEQUENCE</scope>
    <source>
        <strain evidence="2">GSBS06</strain>
    </source>
</reference>
<dbReference type="Gene3D" id="2.60.40.640">
    <property type="match status" value="2"/>
</dbReference>
<dbReference type="SUPFAM" id="SSF81296">
    <property type="entry name" value="E set domains"/>
    <property type="match status" value="1"/>
</dbReference>
<evidence type="ECO:0000259" key="1">
    <source>
        <dbReference type="Pfam" id="PF00339"/>
    </source>
</evidence>
<dbReference type="InterPro" id="IPR050357">
    <property type="entry name" value="Arrestin_domain-protein"/>
</dbReference>
<dbReference type="GO" id="GO:0005737">
    <property type="term" value="C:cytoplasm"/>
    <property type="evidence" value="ECO:0007669"/>
    <property type="project" value="TreeGrafter"/>
</dbReference>
<dbReference type="AlphaFoldDB" id="A0A7S3LRN3"/>
<protein>
    <recommendedName>
        <fullName evidence="1">Arrestin-like N-terminal domain-containing protein</fullName>
    </recommendedName>
</protein>
<feature type="domain" description="Arrestin-like N-terminal" evidence="1">
    <location>
        <begin position="21"/>
        <end position="139"/>
    </location>
</feature>
<sequence length="321" mass="36577">MGLLRSQKEEPRIKAEVYLKKARYNAGQVVSGFVECDVERPIKGIKDIVITLKGQVECTNVKAKEKSVQAKEFYDFVPIHFDQHILKEFPNNLWQVVGKEQFQFEFMLPANLASTSKTEAHTENDDAYADIVYGVHLRVTMKNGKQFSLPTNGNFDVVAMPPHNIQEDVETHSLNIKEMKLKNLGVIHAKVNILNAYPANQIGSIILEVLNDSKTDVKAIEVAFFEMVEITIKGRKRAQERCYFKESFAGVASGDVFGYMNEKYPSREIEFRTADSCPDIQVKKCINVHHFVTLKFIMKNSVVNHPVIKRPLTVYYESVVD</sequence>
<dbReference type="EMBL" id="HBIN01012397">
    <property type="protein sequence ID" value="CAE0439105.1"/>
    <property type="molecule type" value="Transcribed_RNA"/>
</dbReference>
<gene>
    <name evidence="2" type="ORF">ASTO00021_LOCUS9329</name>
</gene>
<dbReference type="Pfam" id="PF00339">
    <property type="entry name" value="Arrestin_N"/>
    <property type="match status" value="1"/>
</dbReference>
<dbReference type="GO" id="GO:0015031">
    <property type="term" value="P:protein transport"/>
    <property type="evidence" value="ECO:0007669"/>
    <property type="project" value="TreeGrafter"/>
</dbReference>
<evidence type="ECO:0000313" key="2">
    <source>
        <dbReference type="EMBL" id="CAE0439105.1"/>
    </source>
</evidence>
<accession>A0A7S3LRN3</accession>
<dbReference type="InterPro" id="IPR014756">
    <property type="entry name" value="Ig_E-set"/>
</dbReference>
<dbReference type="InterPro" id="IPR011021">
    <property type="entry name" value="Arrestin-like_N"/>
</dbReference>
<name>A0A7S3LRN3_9STRA</name>
<organism evidence="2">
    <name type="scientific">Aplanochytrium stocchinoi</name>
    <dbReference type="NCBI Taxonomy" id="215587"/>
    <lineage>
        <taxon>Eukaryota</taxon>
        <taxon>Sar</taxon>
        <taxon>Stramenopiles</taxon>
        <taxon>Bigyra</taxon>
        <taxon>Labyrinthulomycetes</taxon>
        <taxon>Thraustochytrida</taxon>
        <taxon>Thraustochytriidae</taxon>
        <taxon>Aplanochytrium</taxon>
    </lineage>
</organism>
<dbReference type="InterPro" id="IPR014752">
    <property type="entry name" value="Arrestin-like_C"/>
</dbReference>
<dbReference type="PANTHER" id="PTHR11188:SF17">
    <property type="entry name" value="FI21816P1"/>
    <property type="match status" value="1"/>
</dbReference>